<dbReference type="CDD" id="cd00570">
    <property type="entry name" value="GST_N_family"/>
    <property type="match status" value="1"/>
</dbReference>
<proteinExistence type="predicted"/>
<evidence type="ECO:0000313" key="4">
    <source>
        <dbReference type="Proteomes" id="UP000298030"/>
    </source>
</evidence>
<dbReference type="PANTHER" id="PTHR43968">
    <property type="match status" value="1"/>
</dbReference>
<dbReference type="InterPro" id="IPR036282">
    <property type="entry name" value="Glutathione-S-Trfase_C_sf"/>
</dbReference>
<dbReference type="InterPro" id="IPR040079">
    <property type="entry name" value="Glutathione_S-Trfase"/>
</dbReference>
<dbReference type="STRING" id="71717.A0A4Y7SP92"/>
<name>A0A4Y7SP92_COPMI</name>
<dbReference type="SUPFAM" id="SSF52833">
    <property type="entry name" value="Thioredoxin-like"/>
    <property type="match status" value="1"/>
</dbReference>
<dbReference type="SFLD" id="SFLDG00358">
    <property type="entry name" value="Main_(cytGST)"/>
    <property type="match status" value="1"/>
</dbReference>
<dbReference type="InterPro" id="IPR010987">
    <property type="entry name" value="Glutathione-S-Trfase_C-like"/>
</dbReference>
<protein>
    <recommendedName>
        <fullName evidence="5">Glutathione S-transferase</fullName>
    </recommendedName>
</protein>
<dbReference type="InterPro" id="IPR036249">
    <property type="entry name" value="Thioredoxin-like_sf"/>
</dbReference>
<gene>
    <name evidence="3" type="ORF">FA13DRAFT_1715213</name>
</gene>
<dbReference type="Proteomes" id="UP000298030">
    <property type="component" value="Unassembled WGS sequence"/>
</dbReference>
<dbReference type="PROSITE" id="PS50404">
    <property type="entry name" value="GST_NTER"/>
    <property type="match status" value="1"/>
</dbReference>
<dbReference type="GO" id="GO:0005737">
    <property type="term" value="C:cytoplasm"/>
    <property type="evidence" value="ECO:0007669"/>
    <property type="project" value="TreeGrafter"/>
</dbReference>
<organism evidence="3 4">
    <name type="scientific">Coprinellus micaceus</name>
    <name type="common">Glistening ink-cap mushroom</name>
    <name type="synonym">Coprinus micaceus</name>
    <dbReference type="NCBI Taxonomy" id="71717"/>
    <lineage>
        <taxon>Eukaryota</taxon>
        <taxon>Fungi</taxon>
        <taxon>Dikarya</taxon>
        <taxon>Basidiomycota</taxon>
        <taxon>Agaricomycotina</taxon>
        <taxon>Agaricomycetes</taxon>
        <taxon>Agaricomycetidae</taxon>
        <taxon>Agaricales</taxon>
        <taxon>Agaricineae</taxon>
        <taxon>Psathyrellaceae</taxon>
        <taxon>Coprinellus</taxon>
    </lineage>
</organism>
<dbReference type="Gene3D" id="1.20.1050.10">
    <property type="match status" value="1"/>
</dbReference>
<dbReference type="PROSITE" id="PS50405">
    <property type="entry name" value="GST_CTER"/>
    <property type="match status" value="1"/>
</dbReference>
<keyword evidence="4" id="KW-1185">Reference proteome</keyword>
<evidence type="ECO:0000259" key="1">
    <source>
        <dbReference type="PROSITE" id="PS50404"/>
    </source>
</evidence>
<dbReference type="PANTHER" id="PTHR43968:SF8">
    <property type="entry name" value="S-TRANSFERASE, PUTATIVE (AFU_ORTHOLOGUE AFUA_2G00590)-RELATED"/>
    <property type="match status" value="1"/>
</dbReference>
<feature type="domain" description="GST C-terminal" evidence="2">
    <location>
        <begin position="72"/>
        <end position="238"/>
    </location>
</feature>
<dbReference type="InterPro" id="IPR004045">
    <property type="entry name" value="Glutathione_S-Trfase_N"/>
</dbReference>
<accession>A0A4Y7SP92</accession>
<dbReference type="EMBL" id="QPFP01000075">
    <property type="protein sequence ID" value="TEB23665.1"/>
    <property type="molecule type" value="Genomic_DNA"/>
</dbReference>
<evidence type="ECO:0008006" key="5">
    <source>
        <dbReference type="Google" id="ProtNLM"/>
    </source>
</evidence>
<sequence length="248" mass="27213">MVERITLYSAYVCPYAHRAELALKESGLDYKRFEIDLQNKPEWYAPNVNPASKVPAIAYGGPDVDPAAPSPESAKLAESLVLIEFINDLITPTGKALLPADPVKRANARFFIETFQSKFGAAWYGALARGENPAGILPALDAIVGLLPADESSYAIGSEWSLADAAVTPFLARAFTSLKHDIGGYDEGLGKAVYDKIQNEPKYDRLKKYFALVTSRDSFKSTYFEDTIIENTRKRTAPIRAERAASKA</sequence>
<dbReference type="Gene3D" id="3.40.30.10">
    <property type="entry name" value="Glutaredoxin"/>
    <property type="match status" value="1"/>
</dbReference>
<dbReference type="Pfam" id="PF13409">
    <property type="entry name" value="GST_N_2"/>
    <property type="match status" value="1"/>
</dbReference>
<comment type="caution">
    <text evidence="3">The sequence shown here is derived from an EMBL/GenBank/DDBJ whole genome shotgun (WGS) entry which is preliminary data.</text>
</comment>
<dbReference type="SFLD" id="SFLDS00019">
    <property type="entry name" value="Glutathione_Transferase_(cytos"/>
    <property type="match status" value="1"/>
</dbReference>
<dbReference type="SUPFAM" id="SSF47616">
    <property type="entry name" value="GST C-terminal domain-like"/>
    <property type="match status" value="1"/>
</dbReference>
<dbReference type="InterPro" id="IPR050983">
    <property type="entry name" value="GST_Omega/HSP26"/>
</dbReference>
<dbReference type="AlphaFoldDB" id="A0A4Y7SP92"/>
<dbReference type="OrthoDB" id="202840at2759"/>
<reference evidence="3 4" key="1">
    <citation type="journal article" date="2019" name="Nat. Ecol. Evol.">
        <title>Megaphylogeny resolves global patterns of mushroom evolution.</title>
        <authorList>
            <person name="Varga T."/>
            <person name="Krizsan K."/>
            <person name="Foldi C."/>
            <person name="Dima B."/>
            <person name="Sanchez-Garcia M."/>
            <person name="Sanchez-Ramirez S."/>
            <person name="Szollosi G.J."/>
            <person name="Szarkandi J.G."/>
            <person name="Papp V."/>
            <person name="Albert L."/>
            <person name="Andreopoulos W."/>
            <person name="Angelini C."/>
            <person name="Antonin V."/>
            <person name="Barry K.W."/>
            <person name="Bougher N.L."/>
            <person name="Buchanan P."/>
            <person name="Buyck B."/>
            <person name="Bense V."/>
            <person name="Catcheside P."/>
            <person name="Chovatia M."/>
            <person name="Cooper J."/>
            <person name="Damon W."/>
            <person name="Desjardin D."/>
            <person name="Finy P."/>
            <person name="Geml J."/>
            <person name="Haridas S."/>
            <person name="Hughes K."/>
            <person name="Justo A."/>
            <person name="Karasinski D."/>
            <person name="Kautmanova I."/>
            <person name="Kiss B."/>
            <person name="Kocsube S."/>
            <person name="Kotiranta H."/>
            <person name="LaButti K.M."/>
            <person name="Lechner B.E."/>
            <person name="Liimatainen K."/>
            <person name="Lipzen A."/>
            <person name="Lukacs Z."/>
            <person name="Mihaltcheva S."/>
            <person name="Morgado L.N."/>
            <person name="Niskanen T."/>
            <person name="Noordeloos M.E."/>
            <person name="Ohm R.A."/>
            <person name="Ortiz-Santana B."/>
            <person name="Ovrebo C."/>
            <person name="Racz N."/>
            <person name="Riley R."/>
            <person name="Savchenko A."/>
            <person name="Shiryaev A."/>
            <person name="Soop K."/>
            <person name="Spirin V."/>
            <person name="Szebenyi C."/>
            <person name="Tomsovsky M."/>
            <person name="Tulloss R.E."/>
            <person name="Uehling J."/>
            <person name="Grigoriev I.V."/>
            <person name="Vagvolgyi C."/>
            <person name="Papp T."/>
            <person name="Martin F.M."/>
            <person name="Miettinen O."/>
            <person name="Hibbett D.S."/>
            <person name="Nagy L.G."/>
        </authorList>
    </citation>
    <scope>NUCLEOTIDE SEQUENCE [LARGE SCALE GENOMIC DNA]</scope>
    <source>
        <strain evidence="3 4">FP101781</strain>
    </source>
</reference>
<evidence type="ECO:0000259" key="2">
    <source>
        <dbReference type="PROSITE" id="PS50405"/>
    </source>
</evidence>
<dbReference type="CDD" id="cd00299">
    <property type="entry name" value="GST_C_family"/>
    <property type="match status" value="1"/>
</dbReference>
<feature type="domain" description="GST N-terminal" evidence="1">
    <location>
        <begin position="3"/>
        <end position="94"/>
    </location>
</feature>
<evidence type="ECO:0000313" key="3">
    <source>
        <dbReference type="EMBL" id="TEB23665.1"/>
    </source>
</evidence>